<protein>
    <submittedName>
        <fullName evidence="2">Glycosyltransferase, group 1 family protein</fullName>
        <ecNumber evidence="2">2.4.-.-</ecNumber>
    </submittedName>
</protein>
<dbReference type="Pfam" id="PF00534">
    <property type="entry name" value="Glycos_transf_1"/>
    <property type="match status" value="1"/>
</dbReference>
<organism evidence="2 3">
    <name type="scientific">Sphingobacterium spiritivorum ATCC 33300</name>
    <dbReference type="NCBI Taxonomy" id="525372"/>
    <lineage>
        <taxon>Bacteria</taxon>
        <taxon>Pseudomonadati</taxon>
        <taxon>Bacteroidota</taxon>
        <taxon>Sphingobacteriia</taxon>
        <taxon>Sphingobacteriales</taxon>
        <taxon>Sphingobacteriaceae</taxon>
        <taxon>Sphingobacterium</taxon>
    </lineage>
</organism>
<dbReference type="EMBL" id="ACHB01000023">
    <property type="protein sequence ID" value="EEI93416.1"/>
    <property type="molecule type" value="Genomic_DNA"/>
</dbReference>
<dbReference type="HOGENOM" id="CLU_009583_0_0_10"/>
<feature type="domain" description="Glycosyl transferase family 1" evidence="1">
    <location>
        <begin position="196"/>
        <end position="350"/>
    </location>
</feature>
<gene>
    <name evidence="2" type="ORF">HMPREF0765_0992</name>
</gene>
<comment type="caution">
    <text evidence="2">The sequence shown here is derived from an EMBL/GenBank/DDBJ whole genome shotgun (WGS) entry which is preliminary data.</text>
</comment>
<dbReference type="Proteomes" id="UP000006241">
    <property type="component" value="Unassembled WGS sequence"/>
</dbReference>
<keyword evidence="2" id="KW-0328">Glycosyltransferase</keyword>
<keyword evidence="2" id="KW-0808">Transferase</keyword>
<sequence length="378" mass="43764">MKIVYNIVGTFNSGGMERVLANKANYLVRQGYDISIITTDQKGRSPYFTLDPRIDQHDLGINYKDDLEKGLLTRLVTYFRKQKKHRKALGTLLKKLNADIAISMFDHDGSFLHKIKDGSKKVMEIHFSRYKRIQYNRRGIWKCIDKYRAVQDLNIVKGYDSFVVLTQEDKAYWGDMPHMTVIPNANSFVPEQQALLKEKNVIAVGRYDYQKGFDNLIRIWQQVHQVHPDWMLNIYGQGPLKQHLQQLIDELTLSEVIHLCAPVKNIQKEYINSSVLVMTSRYEGFGLALTEAQSCGVPLVAYACKCGPRDIIDSGRNGFLIEEKDSEDFVKKINLLIENEDLRSEMGKHAWEMSERYSEKVIMNKWLNLFNDLSGKSR</sequence>
<accession>C2FUI6</accession>
<evidence type="ECO:0000313" key="2">
    <source>
        <dbReference type="EMBL" id="EEI93416.1"/>
    </source>
</evidence>
<reference evidence="2 3" key="1">
    <citation type="submission" date="2009-01" db="EMBL/GenBank/DDBJ databases">
        <authorList>
            <person name="Qin X."/>
            <person name="Bachman B."/>
            <person name="Battles P."/>
            <person name="Bell A."/>
            <person name="Bess C."/>
            <person name="Bickham C."/>
            <person name="Chaboub L."/>
            <person name="Chen D."/>
            <person name="Coyle M."/>
            <person name="Deiros D.R."/>
            <person name="Dinh H."/>
            <person name="Forbes L."/>
            <person name="Fowler G."/>
            <person name="Francisco L."/>
            <person name="Fu Q."/>
            <person name="Gubbala S."/>
            <person name="Hale W."/>
            <person name="Han Y."/>
            <person name="Hemphill L."/>
            <person name="Highlander S.K."/>
            <person name="Hirani K."/>
            <person name="Hogues M."/>
            <person name="Jackson L."/>
            <person name="Jakkamsetti A."/>
            <person name="Javaid M."/>
            <person name="Jiang H."/>
            <person name="Korchina V."/>
            <person name="Kovar C."/>
            <person name="Lara F."/>
            <person name="Lee S."/>
            <person name="Mata R."/>
            <person name="Mathew T."/>
            <person name="Moen C."/>
            <person name="Morales K."/>
            <person name="Munidasa M."/>
            <person name="Nazareth L."/>
            <person name="Ngo R."/>
            <person name="Nguyen L."/>
            <person name="Okwuonu G."/>
            <person name="Ongeri F."/>
            <person name="Patil S."/>
            <person name="Petrosino J."/>
            <person name="Pham C."/>
            <person name="Pham P."/>
            <person name="Pu L.-L."/>
            <person name="Puazo M."/>
            <person name="Raj R."/>
            <person name="Reid J."/>
            <person name="Rouhana J."/>
            <person name="Saada N."/>
            <person name="Shang Y."/>
            <person name="Simmons D."/>
            <person name="Thornton R."/>
            <person name="Warren J."/>
            <person name="Weissenberger G."/>
            <person name="Zhang J."/>
            <person name="Zhang L."/>
            <person name="Zhou C."/>
            <person name="Zhu D."/>
            <person name="Muzny D."/>
            <person name="Worley K."/>
            <person name="Gibbs R."/>
        </authorList>
    </citation>
    <scope>NUCLEOTIDE SEQUENCE [LARGE SCALE GENOMIC DNA]</scope>
    <source>
        <strain evidence="2 3">ATCC 33300</strain>
    </source>
</reference>
<dbReference type="EC" id="2.4.-.-" evidence="2"/>
<evidence type="ECO:0000313" key="3">
    <source>
        <dbReference type="Proteomes" id="UP000006241"/>
    </source>
</evidence>
<name>C2FUI6_SPHSI</name>
<dbReference type="PANTHER" id="PTHR12526">
    <property type="entry name" value="GLYCOSYLTRANSFERASE"/>
    <property type="match status" value="1"/>
</dbReference>
<dbReference type="RefSeq" id="WP_003006154.1">
    <property type="nucleotide sequence ID" value="NZ_GG668631.1"/>
</dbReference>
<dbReference type="PANTHER" id="PTHR12526:SF630">
    <property type="entry name" value="GLYCOSYLTRANSFERASE"/>
    <property type="match status" value="1"/>
</dbReference>
<proteinExistence type="predicted"/>
<dbReference type="CDD" id="cd03820">
    <property type="entry name" value="GT4_AmsD-like"/>
    <property type="match status" value="1"/>
</dbReference>
<dbReference type="GO" id="GO:0016757">
    <property type="term" value="F:glycosyltransferase activity"/>
    <property type="evidence" value="ECO:0007669"/>
    <property type="project" value="UniProtKB-KW"/>
</dbReference>
<evidence type="ECO:0000259" key="1">
    <source>
        <dbReference type="Pfam" id="PF00534"/>
    </source>
</evidence>
<dbReference type="SUPFAM" id="SSF53756">
    <property type="entry name" value="UDP-Glycosyltransferase/glycogen phosphorylase"/>
    <property type="match status" value="1"/>
</dbReference>
<dbReference type="Gene3D" id="3.40.50.2000">
    <property type="entry name" value="Glycogen Phosphorylase B"/>
    <property type="match status" value="2"/>
</dbReference>
<dbReference type="AlphaFoldDB" id="C2FUI6"/>
<dbReference type="InterPro" id="IPR001296">
    <property type="entry name" value="Glyco_trans_1"/>
</dbReference>